<organism evidence="2 3">
    <name type="scientific">Haladaptatus paucihalophilus DX253</name>
    <dbReference type="NCBI Taxonomy" id="797209"/>
    <lineage>
        <taxon>Archaea</taxon>
        <taxon>Methanobacteriati</taxon>
        <taxon>Methanobacteriota</taxon>
        <taxon>Stenosarchaea group</taxon>
        <taxon>Halobacteria</taxon>
        <taxon>Halobacteriales</taxon>
        <taxon>Haladaptataceae</taxon>
        <taxon>Haladaptatus</taxon>
    </lineage>
</organism>
<reference evidence="3" key="1">
    <citation type="submission" date="2016-11" db="EMBL/GenBank/DDBJ databases">
        <authorList>
            <person name="Varghese N."/>
            <person name="Submissions S."/>
        </authorList>
    </citation>
    <scope>NUCLEOTIDE SEQUENCE [LARGE SCALE GENOMIC DNA]</scope>
    <source>
        <strain evidence="3">DX253</strain>
    </source>
</reference>
<dbReference type="OrthoDB" id="275129at2157"/>
<dbReference type="Proteomes" id="UP000184203">
    <property type="component" value="Unassembled WGS sequence"/>
</dbReference>
<dbReference type="InterPro" id="IPR014777">
    <property type="entry name" value="4pyrrole_Mease_sub1"/>
</dbReference>
<accession>A0A1M6NU33</accession>
<dbReference type="SUPFAM" id="SSF53790">
    <property type="entry name" value="Tetrapyrrole methylase"/>
    <property type="match status" value="1"/>
</dbReference>
<dbReference type="Gene3D" id="3.40.1010.10">
    <property type="entry name" value="Cobalt-precorrin-4 Transmethylase, Domain 1"/>
    <property type="match status" value="1"/>
</dbReference>
<gene>
    <name evidence="2" type="ORF">SAMN05444342_0199</name>
</gene>
<dbReference type="AlphaFoldDB" id="A0A1M6NU33"/>
<dbReference type="InterPro" id="IPR035996">
    <property type="entry name" value="4pyrrol_Methylase_sf"/>
</dbReference>
<keyword evidence="2" id="KW-0489">Methyltransferase</keyword>
<evidence type="ECO:0000313" key="3">
    <source>
        <dbReference type="Proteomes" id="UP000184203"/>
    </source>
</evidence>
<dbReference type="CDD" id="cd19916">
    <property type="entry name" value="OphMA_like"/>
    <property type="match status" value="1"/>
</dbReference>
<evidence type="ECO:0000259" key="1">
    <source>
        <dbReference type="Pfam" id="PF00590"/>
    </source>
</evidence>
<sequence length="281" mass="32215">MTNNSNSDSTNFVDIYVIGTGMVGTRQFTQEAISALEQCERVYLVHFQKSVKKYLEEFTDQVHVLTDEYNEGEKRDNTYARMAQQVLDGAEESEGPVVFALYGHPMVFVSPSRWVIDEAPERGLEVEVQPGISSMDCLYSDIAFDPAKNGVQMFEASDLLLREFDLNPDIPAMIWQVGMLESALYTTNSSEPERFTRFREYLERFYPPDHSVSLLQTATYPISNSRQIEFEIKDFEKMADEINAIQTLYIPPANERPVQNEELAELFKSKEHIETITNKNS</sequence>
<dbReference type="EMBL" id="FRAN01000001">
    <property type="protein sequence ID" value="SHJ99257.1"/>
    <property type="molecule type" value="Genomic_DNA"/>
</dbReference>
<name>A0A1M6NU33_HALPU</name>
<dbReference type="GO" id="GO:0032259">
    <property type="term" value="P:methylation"/>
    <property type="evidence" value="ECO:0007669"/>
    <property type="project" value="UniProtKB-KW"/>
</dbReference>
<evidence type="ECO:0000313" key="2">
    <source>
        <dbReference type="EMBL" id="SHJ99257.1"/>
    </source>
</evidence>
<dbReference type="Pfam" id="PF00590">
    <property type="entry name" value="TP_methylase"/>
    <property type="match status" value="1"/>
</dbReference>
<keyword evidence="3" id="KW-1185">Reference proteome</keyword>
<dbReference type="RefSeq" id="WP_081460926.1">
    <property type="nucleotide sequence ID" value="NZ_AEMG01000028.1"/>
</dbReference>
<dbReference type="GO" id="GO:0008168">
    <property type="term" value="F:methyltransferase activity"/>
    <property type="evidence" value="ECO:0007669"/>
    <property type="project" value="UniProtKB-KW"/>
</dbReference>
<dbReference type="InterPro" id="IPR000878">
    <property type="entry name" value="4pyrrol_Mease"/>
</dbReference>
<protein>
    <submittedName>
        <fullName evidence="2">Tetrapyrrole (Corrin/Porphyrin) Methylases</fullName>
    </submittedName>
</protein>
<keyword evidence="2" id="KW-0808">Transferase</keyword>
<feature type="domain" description="Tetrapyrrole methylase" evidence="1">
    <location>
        <begin position="15"/>
        <end position="221"/>
    </location>
</feature>
<proteinExistence type="predicted"/>